<dbReference type="InterPro" id="IPR036388">
    <property type="entry name" value="WH-like_DNA-bd_sf"/>
</dbReference>
<dbReference type="InterPro" id="IPR012318">
    <property type="entry name" value="HTH_CRP"/>
</dbReference>
<dbReference type="SMART" id="SM00100">
    <property type="entry name" value="cNMP"/>
    <property type="match status" value="1"/>
</dbReference>
<dbReference type="InterPro" id="IPR036390">
    <property type="entry name" value="WH_DNA-bd_sf"/>
</dbReference>
<keyword evidence="8" id="KW-1185">Reference proteome</keyword>
<dbReference type="Pfam" id="PF13545">
    <property type="entry name" value="HTH_Crp_2"/>
    <property type="match status" value="1"/>
</dbReference>
<keyword evidence="4" id="KW-0804">Transcription</keyword>
<dbReference type="EMBL" id="CP036528">
    <property type="protein sequence ID" value="QBK24695.1"/>
    <property type="molecule type" value="Genomic_DNA"/>
</dbReference>
<dbReference type="PROSITE" id="PS50042">
    <property type="entry name" value="CNMP_BINDING_3"/>
    <property type="match status" value="1"/>
</dbReference>
<dbReference type="InterPro" id="IPR018490">
    <property type="entry name" value="cNMP-bd_dom_sf"/>
</dbReference>
<evidence type="ECO:0000256" key="4">
    <source>
        <dbReference type="ARBA" id="ARBA00023163"/>
    </source>
</evidence>
<dbReference type="AlphaFoldDB" id="A0A4P6UQH7"/>
<dbReference type="PANTHER" id="PTHR24567">
    <property type="entry name" value="CRP FAMILY TRANSCRIPTIONAL REGULATORY PROTEIN"/>
    <property type="match status" value="1"/>
</dbReference>
<evidence type="ECO:0000256" key="3">
    <source>
        <dbReference type="ARBA" id="ARBA00023159"/>
    </source>
</evidence>
<evidence type="ECO:0000256" key="2">
    <source>
        <dbReference type="ARBA" id="ARBA00023125"/>
    </source>
</evidence>
<organism evidence="7 8">
    <name type="scientific">Ureibacillus thermophilus</name>
    <dbReference type="NCBI Taxonomy" id="367743"/>
    <lineage>
        <taxon>Bacteria</taxon>
        <taxon>Bacillati</taxon>
        <taxon>Bacillota</taxon>
        <taxon>Bacilli</taxon>
        <taxon>Bacillales</taxon>
        <taxon>Caryophanaceae</taxon>
        <taxon>Ureibacillus</taxon>
    </lineage>
</organism>
<evidence type="ECO:0000256" key="1">
    <source>
        <dbReference type="ARBA" id="ARBA00023015"/>
    </source>
</evidence>
<feature type="domain" description="HTH crp-type" evidence="6">
    <location>
        <begin position="146"/>
        <end position="211"/>
    </location>
</feature>
<dbReference type="PROSITE" id="PS51063">
    <property type="entry name" value="HTH_CRP_2"/>
    <property type="match status" value="1"/>
</dbReference>
<dbReference type="GO" id="GO:0003700">
    <property type="term" value="F:DNA-binding transcription factor activity"/>
    <property type="evidence" value="ECO:0007669"/>
    <property type="project" value="TreeGrafter"/>
</dbReference>
<dbReference type="KEGG" id="uth:DKZ56_01540"/>
<evidence type="ECO:0000313" key="8">
    <source>
        <dbReference type="Proteomes" id="UP000291151"/>
    </source>
</evidence>
<feature type="domain" description="Cyclic nucleotide-binding" evidence="5">
    <location>
        <begin position="10"/>
        <end position="132"/>
    </location>
</feature>
<dbReference type="Proteomes" id="UP000291151">
    <property type="component" value="Chromosome"/>
</dbReference>
<accession>A0A4P6UQH7</accession>
<name>A0A4P6UQH7_9BACL</name>
<dbReference type="Pfam" id="PF00027">
    <property type="entry name" value="cNMP_binding"/>
    <property type="match status" value="1"/>
</dbReference>
<dbReference type="InterPro" id="IPR000595">
    <property type="entry name" value="cNMP-bd_dom"/>
</dbReference>
<gene>
    <name evidence="7" type="ORF">DKZ56_01540</name>
</gene>
<dbReference type="InterPro" id="IPR050397">
    <property type="entry name" value="Env_Response_Regulators"/>
</dbReference>
<evidence type="ECO:0000259" key="5">
    <source>
        <dbReference type="PROSITE" id="PS50042"/>
    </source>
</evidence>
<proteinExistence type="predicted"/>
<dbReference type="Gene3D" id="2.60.120.10">
    <property type="entry name" value="Jelly Rolls"/>
    <property type="match status" value="1"/>
</dbReference>
<keyword evidence="1" id="KW-0805">Transcription regulation</keyword>
<dbReference type="PANTHER" id="PTHR24567:SF26">
    <property type="entry name" value="REGULATORY PROTEIN YEIL"/>
    <property type="match status" value="1"/>
</dbReference>
<dbReference type="InterPro" id="IPR014710">
    <property type="entry name" value="RmlC-like_jellyroll"/>
</dbReference>
<protein>
    <submittedName>
        <fullName evidence="7">Crp/Fnr family transcriptional regulator</fullName>
    </submittedName>
</protein>
<dbReference type="GO" id="GO:0005829">
    <property type="term" value="C:cytosol"/>
    <property type="evidence" value="ECO:0007669"/>
    <property type="project" value="TreeGrafter"/>
</dbReference>
<keyword evidence="3" id="KW-0010">Activator</keyword>
<dbReference type="GO" id="GO:0003677">
    <property type="term" value="F:DNA binding"/>
    <property type="evidence" value="ECO:0007669"/>
    <property type="project" value="UniProtKB-KW"/>
</dbReference>
<dbReference type="CDD" id="cd00038">
    <property type="entry name" value="CAP_ED"/>
    <property type="match status" value="1"/>
</dbReference>
<sequence>MEQLKSYKELFPFFEEISVNELNIHYVKKKFRKGETIFNEGDSCAGVPFVAKGCIRVSKIGKNGKEMSVYRIHAGETCILTITSIFSNEPYPLTAIVEEDAEAIIIPNEDFKLFMDTSRNFQEYIYKIISHRFLEVIQVIDEVIFQSIDERLIKLLLKYTKNDGNRIEMTHNKIAVEIGTAREVVSRLLKDMEKKGWIRLARGKIFVIKRDELEQFIKE</sequence>
<evidence type="ECO:0000313" key="7">
    <source>
        <dbReference type="EMBL" id="QBK24695.1"/>
    </source>
</evidence>
<evidence type="ECO:0000259" key="6">
    <source>
        <dbReference type="PROSITE" id="PS51063"/>
    </source>
</evidence>
<reference evidence="7 8" key="1">
    <citation type="submission" date="2019-02" db="EMBL/GenBank/DDBJ databases">
        <title>Ureibacillus thermophilus.</title>
        <authorList>
            <person name="Sunny J.S."/>
            <person name="Natarajan A."/>
            <person name="Saleena L.M."/>
        </authorList>
    </citation>
    <scope>NUCLEOTIDE SEQUENCE [LARGE SCALE GENOMIC DNA]</scope>
    <source>
        <strain evidence="7 8">LM102</strain>
    </source>
</reference>
<dbReference type="SUPFAM" id="SSF46785">
    <property type="entry name" value="Winged helix' DNA-binding domain"/>
    <property type="match status" value="1"/>
</dbReference>
<dbReference type="CDD" id="cd00092">
    <property type="entry name" value="HTH_CRP"/>
    <property type="match status" value="1"/>
</dbReference>
<dbReference type="Gene3D" id="1.10.10.10">
    <property type="entry name" value="Winged helix-like DNA-binding domain superfamily/Winged helix DNA-binding domain"/>
    <property type="match status" value="1"/>
</dbReference>
<dbReference type="RefSeq" id="WP_208650968.1">
    <property type="nucleotide sequence ID" value="NZ_CP036528.1"/>
</dbReference>
<dbReference type="SUPFAM" id="SSF51206">
    <property type="entry name" value="cAMP-binding domain-like"/>
    <property type="match status" value="1"/>
</dbReference>
<keyword evidence="2" id="KW-0238">DNA-binding</keyword>
<dbReference type="SMART" id="SM00419">
    <property type="entry name" value="HTH_CRP"/>
    <property type="match status" value="1"/>
</dbReference>